<comment type="caution">
    <text evidence="3">The sequence shown here is derived from an EMBL/GenBank/DDBJ whole genome shotgun (WGS) entry which is preliminary data.</text>
</comment>
<evidence type="ECO:0000313" key="3">
    <source>
        <dbReference type="EMBL" id="KRN47446.1"/>
    </source>
</evidence>
<keyword evidence="4" id="KW-1185">Reference proteome</keyword>
<reference evidence="3 4" key="1">
    <citation type="journal article" date="2015" name="Genome Announc.">
        <title>Expanding the biotechnology potential of lactobacilli through comparative genomics of 213 strains and associated genera.</title>
        <authorList>
            <person name="Sun Z."/>
            <person name="Harris H.M."/>
            <person name="McCann A."/>
            <person name="Guo C."/>
            <person name="Argimon S."/>
            <person name="Zhang W."/>
            <person name="Yang X."/>
            <person name="Jeffery I.B."/>
            <person name="Cooney J.C."/>
            <person name="Kagawa T.F."/>
            <person name="Liu W."/>
            <person name="Song Y."/>
            <person name="Salvetti E."/>
            <person name="Wrobel A."/>
            <person name="Rasinkangas P."/>
            <person name="Parkhill J."/>
            <person name="Rea M.C."/>
            <person name="O'Sullivan O."/>
            <person name="Ritari J."/>
            <person name="Douillard F.P."/>
            <person name="Paul Ross R."/>
            <person name="Yang R."/>
            <person name="Briner A.E."/>
            <person name="Felis G.E."/>
            <person name="de Vos W.M."/>
            <person name="Barrangou R."/>
            <person name="Klaenhammer T.R."/>
            <person name="Caufield P.W."/>
            <person name="Cui Y."/>
            <person name="Zhang H."/>
            <person name="O'Toole P.W."/>
        </authorList>
    </citation>
    <scope>NUCLEOTIDE SEQUENCE [LARGE SCALE GENOMIC DNA]</scope>
    <source>
        <strain evidence="3 4">DSM 20405</strain>
    </source>
</reference>
<organism evidence="3 4">
    <name type="scientific">Kandleria vitulina DSM 20405</name>
    <dbReference type="NCBI Taxonomy" id="1410657"/>
    <lineage>
        <taxon>Bacteria</taxon>
        <taxon>Bacillati</taxon>
        <taxon>Bacillota</taxon>
        <taxon>Erysipelotrichia</taxon>
        <taxon>Erysipelotrichales</taxon>
        <taxon>Coprobacillaceae</taxon>
        <taxon>Kandleria</taxon>
    </lineage>
</organism>
<dbReference type="InterPro" id="IPR051673">
    <property type="entry name" value="SSDNA_exonuclease_RecJ"/>
</dbReference>
<dbReference type="PANTHER" id="PTHR30255">
    <property type="entry name" value="SINGLE-STRANDED-DNA-SPECIFIC EXONUCLEASE RECJ"/>
    <property type="match status" value="1"/>
</dbReference>
<feature type="domain" description="RecJ OB" evidence="2">
    <location>
        <begin position="288"/>
        <end position="381"/>
    </location>
</feature>
<proteinExistence type="predicted"/>
<dbReference type="GO" id="GO:0016787">
    <property type="term" value="F:hydrolase activity"/>
    <property type="evidence" value="ECO:0007669"/>
    <property type="project" value="UniProtKB-KW"/>
</dbReference>
<evidence type="ECO:0000259" key="2">
    <source>
        <dbReference type="Pfam" id="PF17768"/>
    </source>
</evidence>
<dbReference type="InterPro" id="IPR041122">
    <property type="entry name" value="RecJ_OB"/>
</dbReference>
<name>A0A0R2H767_9FIRM</name>
<gene>
    <name evidence="3" type="ORF">IV49_GL001544</name>
</gene>
<dbReference type="Pfam" id="PF17768">
    <property type="entry name" value="RecJ_OB"/>
    <property type="match status" value="1"/>
</dbReference>
<accession>A0A0R2H767</accession>
<dbReference type="RefSeq" id="WP_031589790.1">
    <property type="nucleotide sequence ID" value="NZ_JNKN01000046.1"/>
</dbReference>
<evidence type="ECO:0000313" key="4">
    <source>
        <dbReference type="Proteomes" id="UP000051841"/>
    </source>
</evidence>
<keyword evidence="1" id="KW-0378">Hydrolase</keyword>
<dbReference type="PATRIC" id="fig|1410657.5.peg.1594"/>
<dbReference type="EMBL" id="JQBL01000045">
    <property type="protein sequence ID" value="KRN47446.1"/>
    <property type="molecule type" value="Genomic_DNA"/>
</dbReference>
<dbReference type="PANTHER" id="PTHR30255:SF2">
    <property type="entry name" value="SINGLE-STRANDED-DNA-SPECIFIC EXONUCLEASE RECJ"/>
    <property type="match status" value="1"/>
</dbReference>
<dbReference type="Proteomes" id="UP000051841">
    <property type="component" value="Unassembled WGS sequence"/>
</dbReference>
<dbReference type="AlphaFoldDB" id="A0A0R2H767"/>
<sequence>MNYNEVNIVNTETIMKQLDVNALVAKVIDAKGLTEEKFHALNEDYEYHLGDYSGAEDIKNIIKESYDNDEKFLIVSDPKLDNLFASIIVIRSLAKMKARFEIKYINKDEYMLKGNVIAIHDTLQFHNNQKNIHLEVETDLSLSTMAYVIMKEFVRDSYSIALASIANICTNVPLSYANRTLFKRAKEILEDKQYVVFERFMITPEKRNAQLLRSGNAYTTYHLSKMKNLLVNPLMNFLKDNDEKRWNALLSYFFNPNKRDSKLSKLALAITKFKTDDEKEYDESQVIEVTLDEIRIDEIKNLSETFEPYYDGFKRPLFILKNVVVTDRRRFDLAKGLEISFRTKHGLVKATAYNNPVTKLDIKAGDTISIVGTLTINAFSGLPGLSIVNMEKHN</sequence>
<protein>
    <recommendedName>
        <fullName evidence="2">RecJ OB domain-containing protein</fullName>
    </recommendedName>
</protein>
<evidence type="ECO:0000256" key="1">
    <source>
        <dbReference type="ARBA" id="ARBA00022801"/>
    </source>
</evidence>
<dbReference type="Gene3D" id="2.40.50.460">
    <property type="match status" value="1"/>
</dbReference>